<name>X1HRH4_9ZZZZ</name>
<protein>
    <submittedName>
        <fullName evidence="1">Uncharacterized protein</fullName>
    </submittedName>
</protein>
<feature type="non-terminal residue" evidence="1">
    <location>
        <position position="1"/>
    </location>
</feature>
<reference evidence="1" key="1">
    <citation type="journal article" date="2014" name="Front. Microbiol.">
        <title>High frequency of phylogenetically diverse reductive dehalogenase-homologous genes in deep subseafloor sedimentary metagenomes.</title>
        <authorList>
            <person name="Kawai M."/>
            <person name="Futagami T."/>
            <person name="Toyoda A."/>
            <person name="Takaki Y."/>
            <person name="Nishi S."/>
            <person name="Hori S."/>
            <person name="Arai W."/>
            <person name="Tsubouchi T."/>
            <person name="Morono Y."/>
            <person name="Uchiyama I."/>
            <person name="Ito T."/>
            <person name="Fujiyama A."/>
            <person name="Inagaki F."/>
            <person name="Takami H."/>
        </authorList>
    </citation>
    <scope>NUCLEOTIDE SEQUENCE</scope>
    <source>
        <strain evidence="1">Expedition CK06-06</strain>
    </source>
</reference>
<gene>
    <name evidence="1" type="ORF">S03H2_47480</name>
</gene>
<proteinExistence type="predicted"/>
<dbReference type="EMBL" id="BARU01029880">
    <property type="protein sequence ID" value="GAH72057.1"/>
    <property type="molecule type" value="Genomic_DNA"/>
</dbReference>
<sequence>GSNFDNLGLINSLENIKPTCMIFENTAAITMAAKRGLIVKINEVIIFSPNTMRSAKLRSCKVGRENAPFMIAWICEYI</sequence>
<organism evidence="1">
    <name type="scientific">marine sediment metagenome</name>
    <dbReference type="NCBI Taxonomy" id="412755"/>
    <lineage>
        <taxon>unclassified sequences</taxon>
        <taxon>metagenomes</taxon>
        <taxon>ecological metagenomes</taxon>
    </lineage>
</organism>
<evidence type="ECO:0000313" key="1">
    <source>
        <dbReference type="EMBL" id="GAH72057.1"/>
    </source>
</evidence>
<comment type="caution">
    <text evidence="1">The sequence shown here is derived from an EMBL/GenBank/DDBJ whole genome shotgun (WGS) entry which is preliminary data.</text>
</comment>
<accession>X1HRH4</accession>
<dbReference type="AlphaFoldDB" id="X1HRH4"/>